<protein>
    <submittedName>
        <fullName evidence="1">Uncharacterized protein</fullName>
    </submittedName>
</protein>
<organism evidence="1 2">
    <name type="scientific">Paracoccus maritimus</name>
    <dbReference type="NCBI Taxonomy" id="2933292"/>
    <lineage>
        <taxon>Bacteria</taxon>
        <taxon>Pseudomonadati</taxon>
        <taxon>Pseudomonadota</taxon>
        <taxon>Alphaproteobacteria</taxon>
        <taxon>Rhodobacterales</taxon>
        <taxon>Paracoccaceae</taxon>
        <taxon>Paracoccus</taxon>
    </lineage>
</organism>
<dbReference type="Proteomes" id="UP001320702">
    <property type="component" value="Unassembled WGS sequence"/>
</dbReference>
<keyword evidence="2" id="KW-1185">Reference proteome</keyword>
<gene>
    <name evidence="1" type="ORF">MU516_00710</name>
</gene>
<sequence length="78" mass="9041">MVMFPLVSLMPKPEARLGYANCIPPFDLAMQRIQNFANFFRVFCDAQGPHIAVWQFREEEDSGPARAVMRLWQQGNPR</sequence>
<dbReference type="EMBL" id="JANAVZ010000001">
    <property type="protein sequence ID" value="MCT4331383.1"/>
    <property type="molecule type" value="Genomic_DNA"/>
</dbReference>
<proteinExistence type="predicted"/>
<name>A0ABT2K4B6_9RHOB</name>
<reference evidence="1 2" key="1">
    <citation type="submission" date="2022-04" db="EMBL/GenBank/DDBJ databases">
        <title>Paracoccus sp. YLB-12 draft genome sequence.</title>
        <authorList>
            <person name="Yu L."/>
        </authorList>
    </citation>
    <scope>NUCLEOTIDE SEQUENCE [LARGE SCALE GENOMIC DNA]</scope>
    <source>
        <strain evidence="1 2">YLB-12</strain>
    </source>
</reference>
<evidence type="ECO:0000313" key="2">
    <source>
        <dbReference type="Proteomes" id="UP001320702"/>
    </source>
</evidence>
<dbReference type="RefSeq" id="WP_260275300.1">
    <property type="nucleotide sequence ID" value="NZ_JANAVZ010000001.1"/>
</dbReference>
<evidence type="ECO:0000313" key="1">
    <source>
        <dbReference type="EMBL" id="MCT4331383.1"/>
    </source>
</evidence>
<accession>A0ABT2K4B6</accession>
<comment type="caution">
    <text evidence="1">The sequence shown here is derived from an EMBL/GenBank/DDBJ whole genome shotgun (WGS) entry which is preliminary data.</text>
</comment>